<dbReference type="Gene3D" id="1.20.120.350">
    <property type="entry name" value="Voltage-gated potassium channels. Chain C"/>
    <property type="match status" value="1"/>
</dbReference>
<evidence type="ECO:0000256" key="9">
    <source>
        <dbReference type="SAM" id="MobiDB-lite"/>
    </source>
</evidence>
<dbReference type="GO" id="GO:0016020">
    <property type="term" value="C:membrane"/>
    <property type="evidence" value="ECO:0007669"/>
    <property type="project" value="UniProtKB-SubCell"/>
</dbReference>
<dbReference type="Proteomes" id="UP000041254">
    <property type="component" value="Unassembled WGS sequence"/>
</dbReference>
<keyword evidence="6 10" id="KW-0472">Membrane</keyword>
<dbReference type="PROSITE" id="PS51845">
    <property type="entry name" value="PDEASE_I_2"/>
    <property type="match status" value="1"/>
</dbReference>
<protein>
    <recommendedName>
        <fullName evidence="11">PDEase domain-containing protein</fullName>
    </recommendedName>
</protein>
<feature type="compositionally biased region" description="Basic residues" evidence="9">
    <location>
        <begin position="613"/>
        <end position="624"/>
    </location>
</feature>
<evidence type="ECO:0000256" key="5">
    <source>
        <dbReference type="ARBA" id="ARBA00022989"/>
    </source>
</evidence>
<dbReference type="STRING" id="1169540.A0A0G4E9P6"/>
<feature type="compositionally biased region" description="Basic and acidic residues" evidence="9">
    <location>
        <begin position="625"/>
        <end position="636"/>
    </location>
</feature>
<dbReference type="GO" id="GO:0007165">
    <property type="term" value="P:signal transduction"/>
    <property type="evidence" value="ECO:0007669"/>
    <property type="project" value="InterPro"/>
</dbReference>
<dbReference type="PANTHER" id="PTHR11347">
    <property type="entry name" value="CYCLIC NUCLEOTIDE PHOSPHODIESTERASE"/>
    <property type="match status" value="1"/>
</dbReference>
<evidence type="ECO:0000256" key="10">
    <source>
        <dbReference type="SAM" id="Phobius"/>
    </source>
</evidence>
<feature type="region of interest" description="Disordered" evidence="9">
    <location>
        <begin position="583"/>
        <end position="636"/>
    </location>
</feature>
<feature type="active site" description="Proton donor" evidence="7">
    <location>
        <position position="730"/>
    </location>
</feature>
<dbReference type="InParanoid" id="A0A0G4E9P6"/>
<dbReference type="PhylomeDB" id="A0A0G4E9P6"/>
<evidence type="ECO:0000256" key="1">
    <source>
        <dbReference type="ARBA" id="ARBA00004141"/>
    </source>
</evidence>
<evidence type="ECO:0000256" key="3">
    <source>
        <dbReference type="ARBA" id="ARBA00022723"/>
    </source>
</evidence>
<dbReference type="AlphaFoldDB" id="A0A0G4E9P6"/>
<gene>
    <name evidence="12" type="ORF">Vbra_10897</name>
</gene>
<dbReference type="VEuPathDB" id="CryptoDB:Vbra_10897"/>
<feature type="transmembrane region" description="Helical" evidence="10">
    <location>
        <begin position="367"/>
        <end position="391"/>
    </location>
</feature>
<keyword evidence="4" id="KW-0378">Hydrolase</keyword>
<evidence type="ECO:0000256" key="7">
    <source>
        <dbReference type="PIRSR" id="PIRSR623088-1"/>
    </source>
</evidence>
<feature type="binding site" evidence="8">
    <location>
        <position position="880"/>
    </location>
    <ligand>
        <name>Zn(2+)</name>
        <dbReference type="ChEBI" id="CHEBI:29105"/>
        <label>1</label>
    </ligand>
</feature>
<feature type="transmembrane region" description="Helical" evidence="10">
    <location>
        <begin position="297"/>
        <end position="322"/>
    </location>
</feature>
<feature type="transmembrane region" description="Helical" evidence="10">
    <location>
        <begin position="431"/>
        <end position="453"/>
    </location>
</feature>
<evidence type="ECO:0000256" key="2">
    <source>
        <dbReference type="ARBA" id="ARBA00022692"/>
    </source>
</evidence>
<dbReference type="GO" id="GO:0004114">
    <property type="term" value="F:3',5'-cyclic-nucleotide phosphodiesterase activity"/>
    <property type="evidence" value="ECO:0007669"/>
    <property type="project" value="InterPro"/>
</dbReference>
<dbReference type="Gene3D" id="1.10.1300.10">
    <property type="entry name" value="3'5'-cyclic nucleotide phosphodiesterase, catalytic domain"/>
    <property type="match status" value="1"/>
</dbReference>
<evidence type="ECO:0000313" key="13">
    <source>
        <dbReference type="Proteomes" id="UP000041254"/>
    </source>
</evidence>
<feature type="transmembrane region" description="Helical" evidence="10">
    <location>
        <begin position="265"/>
        <end position="285"/>
    </location>
</feature>
<dbReference type="InterPro" id="IPR005821">
    <property type="entry name" value="Ion_trans_dom"/>
</dbReference>
<sequence>MMLSEEGHIRVATLPNHLKQNNDFTKLWYEEVHLPPDQRLSPIFRLGRFLFMMMILLCITAQTTSWRTAFIEVQLLYRTGCLTACEELHFPELVCHKVSTSLKFRGNKYDELFVFPAPPDDTTLSNSDYRQCRYFAKKPKTYQTTPDGREERLQTCFSACTRASEVSNDDFEDDNRVACPTGSSETPTDLLCVSPDDPGEFWAGPNEVCADSEGKWCFSWLHLLIIICVANPLQIVAELLIIFILQLPSDEEEVECQQPAIKCGVQMLLVSLFGVSALLTVGPFIVQGRAGNPEVVWMTFIIVLVVDQIKNLLIQPIIWYVLIRRCGRVHPGIQEYNEEYLRQWPFQDSFMTQIQLAVADFMELRPVAYAIFGLVGFYSIFVLVDVFFGYLWASDNVALHTIYIIDMTILSFFVLEIILKTFAYGADFLYNIWNLADAAVVLVSFFFGIFLGRGNVKKLALLRILRLMRVLMVLRKVSEGRKRLKNMKRSAFGVEKVIEIIEDLQANKQVPQYLKDELNWVIEVILSNKLYDMAIDDDTVKGQGEVDAWLSSTNQTSVLAALPEHTGVDMMSTNMTVTNMSMSQLDIDGGGRTRAASQDGSTQSFIGGMGGRERKRSQRAKRSRRPSESRRQTGADLDRDASKLILQLYSLAKISGQEESQIEDVMRTLDEWSFDVILAAEICDIHFLPILFVRILSRYDTIRRFQFDFDILFAFLKKVQESFHPEVRFHNAAHVGDVLQTTHYFYKKGPLLRYLGDFDVFAGFFAALVCHYGHPGVTNQFLIKSRHPRAIRYNDSSVLENYTLSVVFGLLQDPALNFLGELKPWYHILRALLVDMILRMDIRFLTNELGMFRTKVSGEFSTDRPEDRQVLLSMTLRCADLAFAARPQPIYLRWMDRMMEEFFYQGDLEKQLGLPVSPFCDRDLTNQYKCQIGFIDVLVQPLLSAYIIVLLPNLQKDLLEEGLENNKKHLQTKMDSAYN</sequence>
<dbReference type="InterPro" id="IPR023088">
    <property type="entry name" value="PDEase"/>
</dbReference>
<dbReference type="GO" id="GO:0005216">
    <property type="term" value="F:monoatomic ion channel activity"/>
    <property type="evidence" value="ECO:0007669"/>
    <property type="project" value="InterPro"/>
</dbReference>
<dbReference type="InterPro" id="IPR002073">
    <property type="entry name" value="PDEase_catalytic_dom"/>
</dbReference>
<dbReference type="Pfam" id="PF00233">
    <property type="entry name" value="PDEase_I"/>
    <property type="match status" value="1"/>
</dbReference>
<evidence type="ECO:0000259" key="11">
    <source>
        <dbReference type="PROSITE" id="PS51845"/>
    </source>
</evidence>
<dbReference type="OMA" id="PNIDQGR"/>
<proteinExistence type="predicted"/>
<feature type="transmembrane region" description="Helical" evidence="10">
    <location>
        <begin position="397"/>
        <end position="419"/>
    </location>
</feature>
<keyword evidence="5 10" id="KW-1133">Transmembrane helix</keyword>
<feature type="transmembrane region" description="Helical" evidence="10">
    <location>
        <begin position="49"/>
        <end position="66"/>
    </location>
</feature>
<dbReference type="InterPro" id="IPR036971">
    <property type="entry name" value="PDEase_catalytic_dom_sf"/>
</dbReference>
<dbReference type="SUPFAM" id="SSF81324">
    <property type="entry name" value="Voltage-gated potassium channels"/>
    <property type="match status" value="1"/>
</dbReference>
<evidence type="ECO:0000256" key="4">
    <source>
        <dbReference type="ARBA" id="ARBA00022801"/>
    </source>
</evidence>
<name>A0A0G4E9P6_VITBC</name>
<dbReference type="InterPro" id="IPR027359">
    <property type="entry name" value="Volt_channel_dom_sf"/>
</dbReference>
<feature type="domain" description="PDEase" evidence="11">
    <location>
        <begin position="654"/>
        <end position="977"/>
    </location>
</feature>
<keyword evidence="13" id="KW-1185">Reference proteome</keyword>
<dbReference type="PRINTS" id="PR00387">
    <property type="entry name" value="PDIESTERASE1"/>
</dbReference>
<reference evidence="12 13" key="1">
    <citation type="submission" date="2014-11" db="EMBL/GenBank/DDBJ databases">
        <authorList>
            <person name="Zhu J."/>
            <person name="Qi W."/>
            <person name="Song R."/>
        </authorList>
    </citation>
    <scope>NUCLEOTIDE SEQUENCE [LARGE SCALE GENOMIC DNA]</scope>
</reference>
<evidence type="ECO:0000313" key="12">
    <source>
        <dbReference type="EMBL" id="CEL92159.1"/>
    </source>
</evidence>
<feature type="compositionally biased region" description="Polar residues" evidence="9">
    <location>
        <begin position="595"/>
        <end position="605"/>
    </location>
</feature>
<dbReference type="GO" id="GO:0046872">
    <property type="term" value="F:metal ion binding"/>
    <property type="evidence" value="ECO:0007669"/>
    <property type="project" value="UniProtKB-KW"/>
</dbReference>
<organism evidence="12 13">
    <name type="scientific">Vitrella brassicaformis (strain CCMP3155)</name>
    <dbReference type="NCBI Taxonomy" id="1169540"/>
    <lineage>
        <taxon>Eukaryota</taxon>
        <taxon>Sar</taxon>
        <taxon>Alveolata</taxon>
        <taxon>Colpodellida</taxon>
        <taxon>Vitrellaceae</taxon>
        <taxon>Vitrella</taxon>
    </lineage>
</organism>
<feature type="binding site" evidence="8">
    <location>
        <position position="734"/>
    </location>
    <ligand>
        <name>Zn(2+)</name>
        <dbReference type="ChEBI" id="CHEBI:29105"/>
        <label>1</label>
    </ligand>
</feature>
<dbReference type="OrthoDB" id="546632at2759"/>
<evidence type="ECO:0000256" key="6">
    <source>
        <dbReference type="ARBA" id="ARBA00023136"/>
    </source>
</evidence>
<keyword evidence="2 10" id="KW-0812">Transmembrane</keyword>
<keyword evidence="3 8" id="KW-0479">Metal-binding</keyword>
<dbReference type="SUPFAM" id="SSF109604">
    <property type="entry name" value="HD-domain/PDEase-like"/>
    <property type="match status" value="1"/>
</dbReference>
<accession>A0A0G4E9P6</accession>
<dbReference type="Pfam" id="PF00520">
    <property type="entry name" value="Ion_trans"/>
    <property type="match status" value="1"/>
</dbReference>
<evidence type="ECO:0000256" key="8">
    <source>
        <dbReference type="PIRSR" id="PIRSR623088-3"/>
    </source>
</evidence>
<comment type="subcellular location">
    <subcellularLocation>
        <location evidence="1">Membrane</location>
        <topology evidence="1">Multi-pass membrane protein</topology>
    </subcellularLocation>
</comment>
<dbReference type="EMBL" id="CDMY01000055">
    <property type="protein sequence ID" value="CEL92159.1"/>
    <property type="molecule type" value="Genomic_DNA"/>
</dbReference>